<gene>
    <name evidence="2" type="ORF">METZ01_LOCUS166644</name>
</gene>
<evidence type="ECO:0000313" key="2">
    <source>
        <dbReference type="EMBL" id="SVB13790.1"/>
    </source>
</evidence>
<dbReference type="NCBIfam" id="TIGR03843">
    <property type="entry name" value="SCO1664 family protein"/>
    <property type="match status" value="1"/>
</dbReference>
<dbReference type="AlphaFoldDB" id="A0A382BIX3"/>
<proteinExistence type="predicted"/>
<name>A0A382BIX3_9ZZZZ</name>
<feature type="non-terminal residue" evidence="2">
    <location>
        <position position="1"/>
    </location>
</feature>
<accession>A0A382BIX3</accession>
<reference evidence="2" key="1">
    <citation type="submission" date="2018-05" db="EMBL/GenBank/DDBJ databases">
        <authorList>
            <person name="Lanie J.A."/>
            <person name="Ng W.-L."/>
            <person name="Kazmierczak K.M."/>
            <person name="Andrzejewski T.M."/>
            <person name="Davidsen T.M."/>
            <person name="Wayne K.J."/>
            <person name="Tettelin H."/>
            <person name="Glass J.I."/>
            <person name="Rusch D."/>
            <person name="Podicherti R."/>
            <person name="Tsui H.-C.T."/>
            <person name="Winkler M.E."/>
        </authorList>
    </citation>
    <scope>NUCLEOTIDE SEQUENCE</scope>
</reference>
<evidence type="ECO:0008006" key="3">
    <source>
        <dbReference type="Google" id="ProtNLM"/>
    </source>
</evidence>
<protein>
    <recommendedName>
        <fullName evidence="3">PI3K/PI4K catalytic domain-containing protein</fullName>
    </recommendedName>
</protein>
<dbReference type="EMBL" id="UINC01030044">
    <property type="protein sequence ID" value="SVB13790.1"/>
    <property type="molecule type" value="Genomic_DNA"/>
</dbReference>
<evidence type="ECO:0000256" key="1">
    <source>
        <dbReference type="SAM" id="MobiDB-lite"/>
    </source>
</evidence>
<feature type="region of interest" description="Disordered" evidence="1">
    <location>
        <begin position="1"/>
        <end position="23"/>
    </location>
</feature>
<dbReference type="InterPro" id="IPR022292">
    <property type="entry name" value="CHP03843"/>
</dbReference>
<feature type="compositionally biased region" description="Low complexity" evidence="1">
    <location>
        <begin position="1"/>
        <end position="15"/>
    </location>
</feature>
<organism evidence="2">
    <name type="scientific">marine metagenome</name>
    <dbReference type="NCBI Taxonomy" id="408172"/>
    <lineage>
        <taxon>unclassified sequences</taxon>
        <taxon>metagenomes</taxon>
        <taxon>ecological metagenomes</taxon>
    </lineage>
</organism>
<sequence length="256" mass="28056">VPTEGAPGAGAEVAESPFRPRPPIGDDIAEEALRCGEIEVLGRMPWSSNATFLVDVRHGDLLLQGVYKPARGERPLHDFPPGIYRREAAAWELARHLGWGLIPPTVVRDGPLGEGSIQLYVPCDYDQHFFTLRDDPQHVAALRRLAAFDLVANSTDRKAGHVLLGDDGDVWAVDNALCFHHQFKVRTVIWDWGGEPLADALLADLDRLVRDGLPEALAALLDPFERDAVLTRAAALGEDGVLPIDPSGRRIPWPLL</sequence>